<accession>A0A1M5B5G7</accession>
<dbReference type="Proteomes" id="UP000184245">
    <property type="component" value="Unassembled WGS sequence"/>
</dbReference>
<evidence type="ECO:0000313" key="2">
    <source>
        <dbReference type="Proteomes" id="UP000184245"/>
    </source>
</evidence>
<dbReference type="STRING" id="1122155.SAMN02745158_03473"/>
<proteinExistence type="predicted"/>
<name>A0A1M5B5G7_9CLOT</name>
<organism evidence="1 2">
    <name type="scientific">Lactonifactor longoviformis DSM 17459</name>
    <dbReference type="NCBI Taxonomy" id="1122155"/>
    <lineage>
        <taxon>Bacteria</taxon>
        <taxon>Bacillati</taxon>
        <taxon>Bacillota</taxon>
        <taxon>Clostridia</taxon>
        <taxon>Eubacteriales</taxon>
        <taxon>Clostridiaceae</taxon>
        <taxon>Lactonifactor</taxon>
    </lineage>
</organism>
<dbReference type="AlphaFoldDB" id="A0A1M5B5G7"/>
<dbReference type="EMBL" id="FQVI01000024">
    <property type="protein sequence ID" value="SHF37442.1"/>
    <property type="molecule type" value="Genomic_DNA"/>
</dbReference>
<protein>
    <submittedName>
        <fullName evidence="1">Uncharacterized protein</fullName>
    </submittedName>
</protein>
<gene>
    <name evidence="1" type="ORF">SAMN02745158_03473</name>
</gene>
<evidence type="ECO:0000313" key="1">
    <source>
        <dbReference type="EMBL" id="SHF37442.1"/>
    </source>
</evidence>
<keyword evidence="2" id="KW-1185">Reference proteome</keyword>
<sequence length="49" mass="5756">MGTPALAIFNIRHFYGLTVFVLTKARRSCIVKIIKITKRMRGWSEVEFR</sequence>
<reference evidence="1 2" key="1">
    <citation type="submission" date="2016-11" db="EMBL/GenBank/DDBJ databases">
        <authorList>
            <person name="Jaros S."/>
            <person name="Januszkiewicz K."/>
            <person name="Wedrychowicz H."/>
        </authorList>
    </citation>
    <scope>NUCLEOTIDE SEQUENCE [LARGE SCALE GENOMIC DNA]</scope>
    <source>
        <strain evidence="1 2">DSM 17459</strain>
    </source>
</reference>